<organism evidence="1 2">
    <name type="scientific">Tagetes erecta</name>
    <name type="common">African marigold</name>
    <dbReference type="NCBI Taxonomy" id="13708"/>
    <lineage>
        <taxon>Eukaryota</taxon>
        <taxon>Viridiplantae</taxon>
        <taxon>Streptophyta</taxon>
        <taxon>Embryophyta</taxon>
        <taxon>Tracheophyta</taxon>
        <taxon>Spermatophyta</taxon>
        <taxon>Magnoliopsida</taxon>
        <taxon>eudicotyledons</taxon>
        <taxon>Gunneridae</taxon>
        <taxon>Pentapetalae</taxon>
        <taxon>asterids</taxon>
        <taxon>campanulids</taxon>
        <taxon>Asterales</taxon>
        <taxon>Asteraceae</taxon>
        <taxon>Asteroideae</taxon>
        <taxon>Heliantheae alliance</taxon>
        <taxon>Tageteae</taxon>
        <taxon>Tagetes</taxon>
    </lineage>
</organism>
<accession>A0AAD8L2B3</accession>
<dbReference type="EMBL" id="JAUHHV010000002">
    <property type="protein sequence ID" value="KAK1432999.1"/>
    <property type="molecule type" value="Genomic_DNA"/>
</dbReference>
<comment type="caution">
    <text evidence="1">The sequence shown here is derived from an EMBL/GenBank/DDBJ whole genome shotgun (WGS) entry which is preliminary data.</text>
</comment>
<reference evidence="1" key="1">
    <citation type="journal article" date="2023" name="bioRxiv">
        <title>Improved chromosome-level genome assembly for marigold (Tagetes erecta).</title>
        <authorList>
            <person name="Jiang F."/>
            <person name="Yuan L."/>
            <person name="Wang S."/>
            <person name="Wang H."/>
            <person name="Xu D."/>
            <person name="Wang A."/>
            <person name="Fan W."/>
        </authorList>
    </citation>
    <scope>NUCLEOTIDE SEQUENCE</scope>
    <source>
        <strain evidence="1">WSJ</strain>
        <tissue evidence="1">Leaf</tissue>
    </source>
</reference>
<dbReference type="PANTHER" id="PTHR44914:SF1">
    <property type="entry name" value="CHAPERONE PROTEIN DNAJ 13"/>
    <property type="match status" value="1"/>
</dbReference>
<name>A0AAD8L2B3_TARER</name>
<gene>
    <name evidence="1" type="ORF">QVD17_09903</name>
</gene>
<evidence type="ECO:0000313" key="1">
    <source>
        <dbReference type="EMBL" id="KAK1432999.1"/>
    </source>
</evidence>
<keyword evidence="2" id="KW-1185">Reference proteome</keyword>
<dbReference type="Proteomes" id="UP001229421">
    <property type="component" value="Unassembled WGS sequence"/>
</dbReference>
<evidence type="ECO:0000313" key="2">
    <source>
        <dbReference type="Proteomes" id="UP001229421"/>
    </source>
</evidence>
<sequence length="234" mass="24810">MSMNGDIQSQISKNNIIVVGGTLAVKGSDSDAAANAVFRHQLFSVSTIEIMASAGLRGLIGVQASRQLSRHANATMGLAMSLRDGSINLSNSWNHSRIELILGSDSSVVVGWQNKEQKMAAAGDIRIGTSAVGAIGRYTHRFSSKSHGRITGKIGSRIQLLTARIEPEDVAKHLRGCGSIVLDCTVLQVILGNLAENVMTYMCLGANNKGGLGLSEMRLVSKLQIVVSLIVKLV</sequence>
<proteinExistence type="predicted"/>
<dbReference type="AlphaFoldDB" id="A0AAD8L2B3"/>
<dbReference type="PANTHER" id="PTHR44914">
    <property type="entry name" value="CHAPERONE PROTEIN DNAJ 13"/>
    <property type="match status" value="1"/>
</dbReference>
<dbReference type="InterPro" id="IPR042162">
    <property type="entry name" value="AtJ13"/>
</dbReference>
<protein>
    <submittedName>
        <fullName evidence="1">Uncharacterized protein</fullName>
    </submittedName>
</protein>